<proteinExistence type="predicted"/>
<dbReference type="Proteomes" id="UP000236544">
    <property type="component" value="Unassembled WGS sequence"/>
</dbReference>
<evidence type="ECO:0000313" key="2">
    <source>
        <dbReference type="Proteomes" id="UP000236544"/>
    </source>
</evidence>
<dbReference type="EMBL" id="LN890560">
    <property type="protein sequence ID" value="CUS20420.1"/>
    <property type="molecule type" value="Genomic_DNA"/>
</dbReference>
<dbReference type="AlphaFoldDB" id="A0A0P1KLB2"/>
<gene>
    <name evidence="1" type="ORF">LAQU0_S01e06194g</name>
</gene>
<sequence length="130" mass="13669">MVKTTQHTIENPLGSPFQVLVSAPEPENDTPKSPISMVVATGANPTAQSLMAYVYAIGTARDVYSTVLVDTVDDTVRETATRIAKLCAKKSGRPCYLGVAGDGGAGTLALDQLLLCRECVKLVERAESAA</sequence>
<dbReference type="InterPro" id="IPR018854">
    <property type="entry name" value="Psome_chaperone_3/4"/>
</dbReference>
<reference evidence="2" key="1">
    <citation type="submission" date="2015-10" db="EMBL/GenBank/DDBJ databases">
        <authorList>
            <person name="Devillers H."/>
        </authorList>
    </citation>
    <scope>NUCLEOTIDE SEQUENCE [LARGE SCALE GENOMIC DNA]</scope>
</reference>
<dbReference type="Gene3D" id="3.30.230.100">
    <property type="match status" value="1"/>
</dbReference>
<name>A0A0P1KLB2_9SACH</name>
<dbReference type="OrthoDB" id="4035555at2759"/>
<organism evidence="1 2">
    <name type="scientific">Lachancea quebecensis</name>
    <dbReference type="NCBI Taxonomy" id="1654605"/>
    <lineage>
        <taxon>Eukaryota</taxon>
        <taxon>Fungi</taxon>
        <taxon>Dikarya</taxon>
        <taxon>Ascomycota</taxon>
        <taxon>Saccharomycotina</taxon>
        <taxon>Saccharomycetes</taxon>
        <taxon>Saccharomycetales</taxon>
        <taxon>Saccharomycetaceae</taxon>
        <taxon>Lachancea</taxon>
    </lineage>
</organism>
<protein>
    <submittedName>
        <fullName evidence="1">LAQU0S01e06194g1_1</fullName>
    </submittedName>
</protein>
<keyword evidence="2" id="KW-1185">Reference proteome</keyword>
<evidence type="ECO:0000313" key="1">
    <source>
        <dbReference type="EMBL" id="CUS20420.1"/>
    </source>
</evidence>
<dbReference type="Pfam" id="PF10448">
    <property type="entry name" value="POC3_POC4"/>
    <property type="match status" value="1"/>
</dbReference>
<accession>A0A0P1KLB2</accession>